<accession>A0A0A9D9R4</accession>
<protein>
    <submittedName>
        <fullName evidence="1">Uncharacterized protein</fullName>
    </submittedName>
</protein>
<evidence type="ECO:0000313" key="1">
    <source>
        <dbReference type="EMBL" id="JAD83423.1"/>
    </source>
</evidence>
<sequence length="41" mass="4274">MAPGAAAPPHGTLRPRAGALLGRLRRQEDLRLPDSAVEAQG</sequence>
<dbReference type="AlphaFoldDB" id="A0A0A9D9R4"/>
<proteinExistence type="predicted"/>
<reference evidence="1" key="2">
    <citation type="journal article" date="2015" name="Data Brief">
        <title>Shoot transcriptome of the giant reed, Arundo donax.</title>
        <authorList>
            <person name="Barrero R.A."/>
            <person name="Guerrero F.D."/>
            <person name="Moolhuijzen P."/>
            <person name="Goolsby J.A."/>
            <person name="Tidwell J."/>
            <person name="Bellgard S.E."/>
            <person name="Bellgard M.I."/>
        </authorList>
    </citation>
    <scope>NUCLEOTIDE SEQUENCE</scope>
    <source>
        <tissue evidence="1">Shoot tissue taken approximately 20 cm above the soil surface</tissue>
    </source>
</reference>
<dbReference type="EMBL" id="GBRH01214472">
    <property type="protein sequence ID" value="JAD83423.1"/>
    <property type="molecule type" value="Transcribed_RNA"/>
</dbReference>
<name>A0A0A9D9R4_ARUDO</name>
<reference evidence="1" key="1">
    <citation type="submission" date="2014-09" db="EMBL/GenBank/DDBJ databases">
        <authorList>
            <person name="Magalhaes I.L.F."/>
            <person name="Oliveira U."/>
            <person name="Santos F.R."/>
            <person name="Vidigal T.H.D.A."/>
            <person name="Brescovit A.D."/>
            <person name="Santos A.J."/>
        </authorList>
    </citation>
    <scope>NUCLEOTIDE SEQUENCE</scope>
    <source>
        <tissue evidence="1">Shoot tissue taken approximately 20 cm above the soil surface</tissue>
    </source>
</reference>
<organism evidence="1">
    <name type="scientific">Arundo donax</name>
    <name type="common">Giant reed</name>
    <name type="synonym">Donax arundinaceus</name>
    <dbReference type="NCBI Taxonomy" id="35708"/>
    <lineage>
        <taxon>Eukaryota</taxon>
        <taxon>Viridiplantae</taxon>
        <taxon>Streptophyta</taxon>
        <taxon>Embryophyta</taxon>
        <taxon>Tracheophyta</taxon>
        <taxon>Spermatophyta</taxon>
        <taxon>Magnoliopsida</taxon>
        <taxon>Liliopsida</taxon>
        <taxon>Poales</taxon>
        <taxon>Poaceae</taxon>
        <taxon>PACMAD clade</taxon>
        <taxon>Arundinoideae</taxon>
        <taxon>Arundineae</taxon>
        <taxon>Arundo</taxon>
    </lineage>
</organism>